<comment type="caution">
    <text evidence="4">The sequence shown here is derived from an EMBL/GenBank/DDBJ whole genome shotgun (WGS) entry which is preliminary data.</text>
</comment>
<evidence type="ECO:0000313" key="3">
    <source>
        <dbReference type="EMBL" id="PKW29601.1"/>
    </source>
</evidence>
<evidence type="ECO:0000256" key="1">
    <source>
        <dbReference type="SAM" id="Phobius"/>
    </source>
</evidence>
<keyword evidence="5" id="KW-1185">Reference proteome</keyword>
<proteinExistence type="predicted"/>
<feature type="transmembrane region" description="Helical" evidence="1">
    <location>
        <begin position="303"/>
        <end position="322"/>
    </location>
</feature>
<evidence type="ECO:0000259" key="2">
    <source>
        <dbReference type="Pfam" id="PF01757"/>
    </source>
</evidence>
<dbReference type="RefSeq" id="WP_143394999.1">
    <property type="nucleotide sequence ID" value="NZ_PJND01000007.1"/>
</dbReference>
<sequence length="375" mass="44145">MLKQELNNPQRIFGLDLMRAVAILMVLSSHCLWIYPESNSFIAQLLKLFGFLGVEIFFVLSGFLIGRILLQSYLKEDFSFSQVRNFLKRRWFRTFPNYFLILLVNILIASVIGYKIESLWKYFFFVQNFSGAMPAFFPESWSLAVEEWAYVVLPLLLLLITPFVASKNKSKFFIILLVVLLVFFLLAKIFCYQNTVHANLNDWNLSLKAVVIYRLDAIFYGVVASWIYCCHNTFWQKGKSFFLIAGIFCFLFIFFGFGKIPFTEEGLNSFLYIVYLPVVSISIAFFLPFLSGWKSEKSKLKNPIVFISLISYSVYLLHYSVILQLMKYFTDIENYPMLQKHIFTIVYLLLTIFFSYGLYIWYEKPMMDLREKSKK</sequence>
<feature type="transmembrane region" description="Helical" evidence="1">
    <location>
        <begin position="241"/>
        <end position="258"/>
    </location>
</feature>
<dbReference type="Proteomes" id="UP000275027">
    <property type="component" value="Unassembled WGS sequence"/>
</dbReference>
<gene>
    <name evidence="3" type="ORF">B0G92_1244</name>
    <name evidence="4" type="ORF">CLV50_0260</name>
</gene>
<dbReference type="EMBL" id="PJND01000007">
    <property type="protein sequence ID" value="PKW29601.1"/>
    <property type="molecule type" value="Genomic_DNA"/>
</dbReference>
<dbReference type="InterPro" id="IPR002656">
    <property type="entry name" value="Acyl_transf_3_dom"/>
</dbReference>
<feature type="transmembrane region" description="Helical" evidence="1">
    <location>
        <begin position="210"/>
        <end position="229"/>
    </location>
</feature>
<evidence type="ECO:0000313" key="6">
    <source>
        <dbReference type="Proteomes" id="UP000275027"/>
    </source>
</evidence>
<reference evidence="3 5" key="1">
    <citation type="submission" date="2017-12" db="EMBL/GenBank/DDBJ databases">
        <title>Genomic Encyclopedia of Type Strains, Phase III (KMG-III): the genomes of soil and plant-associated and newly described type strains.</title>
        <authorList>
            <person name="Whitman W."/>
        </authorList>
    </citation>
    <scope>NUCLEOTIDE SEQUENCE [LARGE SCALE GENOMIC DNA]</scope>
    <source>
        <strain evidence="3 5">IP-10</strain>
    </source>
</reference>
<feature type="transmembrane region" description="Helical" evidence="1">
    <location>
        <begin position="148"/>
        <end position="165"/>
    </location>
</feature>
<dbReference type="PANTHER" id="PTHR23028">
    <property type="entry name" value="ACETYLTRANSFERASE"/>
    <property type="match status" value="1"/>
</dbReference>
<protein>
    <submittedName>
        <fullName evidence="4">Peptidoglycan/LPS O-acetylase OafA/YrhL</fullName>
    </submittedName>
</protein>
<name>A0A497V2G7_9FLAO</name>
<dbReference type="GO" id="GO:0016020">
    <property type="term" value="C:membrane"/>
    <property type="evidence" value="ECO:0007669"/>
    <property type="project" value="TreeGrafter"/>
</dbReference>
<dbReference type="GO" id="GO:0016747">
    <property type="term" value="F:acyltransferase activity, transferring groups other than amino-acyl groups"/>
    <property type="evidence" value="ECO:0007669"/>
    <property type="project" value="InterPro"/>
</dbReference>
<feature type="transmembrane region" description="Helical" evidence="1">
    <location>
        <begin position="270"/>
        <end position="291"/>
    </location>
</feature>
<dbReference type="Proteomes" id="UP000233767">
    <property type="component" value="Unassembled WGS sequence"/>
</dbReference>
<keyword evidence="1" id="KW-0812">Transmembrane</keyword>
<dbReference type="Pfam" id="PF01757">
    <property type="entry name" value="Acyl_transf_3"/>
    <property type="match status" value="1"/>
</dbReference>
<feature type="transmembrane region" description="Helical" evidence="1">
    <location>
        <begin position="12"/>
        <end position="36"/>
    </location>
</feature>
<evidence type="ECO:0000313" key="4">
    <source>
        <dbReference type="EMBL" id="RLJ34898.1"/>
    </source>
</evidence>
<accession>A0A497V2G7</accession>
<feature type="transmembrane region" description="Helical" evidence="1">
    <location>
        <begin position="342"/>
        <end position="362"/>
    </location>
</feature>
<dbReference type="PANTHER" id="PTHR23028:SF53">
    <property type="entry name" value="ACYL_TRANSF_3 DOMAIN-CONTAINING PROTEIN"/>
    <property type="match status" value="1"/>
</dbReference>
<dbReference type="InterPro" id="IPR050879">
    <property type="entry name" value="Acyltransferase_3"/>
</dbReference>
<reference evidence="4 6" key="2">
    <citation type="submission" date="2018-10" db="EMBL/GenBank/DDBJ databases">
        <title>Genomic Encyclopedia of Archaeal and Bacterial Type Strains, Phase II (KMG-II): from individual species to whole genera.</title>
        <authorList>
            <person name="Goeker M."/>
        </authorList>
    </citation>
    <scope>NUCLEOTIDE SEQUENCE [LARGE SCALE GENOMIC DNA]</scope>
    <source>
        <strain evidence="4 6">DSM 21886</strain>
    </source>
</reference>
<feature type="transmembrane region" description="Helical" evidence="1">
    <location>
        <begin position="91"/>
        <end position="114"/>
    </location>
</feature>
<evidence type="ECO:0000313" key="5">
    <source>
        <dbReference type="Proteomes" id="UP000233767"/>
    </source>
</evidence>
<dbReference type="EMBL" id="RCCB01000010">
    <property type="protein sequence ID" value="RLJ34898.1"/>
    <property type="molecule type" value="Genomic_DNA"/>
</dbReference>
<dbReference type="GO" id="GO:0000271">
    <property type="term" value="P:polysaccharide biosynthetic process"/>
    <property type="evidence" value="ECO:0007669"/>
    <property type="project" value="TreeGrafter"/>
</dbReference>
<keyword evidence="1" id="KW-1133">Transmembrane helix</keyword>
<organism evidence="4 6">
    <name type="scientific">Flavobacterium lindanitolerans</name>
    <dbReference type="NCBI Taxonomy" id="428988"/>
    <lineage>
        <taxon>Bacteria</taxon>
        <taxon>Pseudomonadati</taxon>
        <taxon>Bacteroidota</taxon>
        <taxon>Flavobacteriia</taxon>
        <taxon>Flavobacteriales</taxon>
        <taxon>Flavobacteriaceae</taxon>
        <taxon>Flavobacterium</taxon>
    </lineage>
</organism>
<keyword evidence="1" id="KW-0472">Membrane</keyword>
<feature type="transmembrane region" description="Helical" evidence="1">
    <location>
        <begin position="172"/>
        <end position="190"/>
    </location>
</feature>
<feature type="domain" description="Acyltransferase 3" evidence="2">
    <location>
        <begin position="14"/>
        <end position="359"/>
    </location>
</feature>
<feature type="transmembrane region" description="Helical" evidence="1">
    <location>
        <begin position="48"/>
        <end position="70"/>
    </location>
</feature>
<dbReference type="AlphaFoldDB" id="A0A497V2G7"/>